<keyword evidence="1" id="KW-0646">Protease inhibitor</keyword>
<evidence type="ECO:0000256" key="2">
    <source>
        <dbReference type="ARBA" id="ARBA00022704"/>
    </source>
</evidence>
<evidence type="ECO:0000313" key="5">
    <source>
        <dbReference type="EMBL" id="CAH9129676.1"/>
    </source>
</evidence>
<accession>A0AAV0F2G8</accession>
<organism evidence="5 6">
    <name type="scientific">Cuscuta epithymum</name>
    <dbReference type="NCBI Taxonomy" id="186058"/>
    <lineage>
        <taxon>Eukaryota</taxon>
        <taxon>Viridiplantae</taxon>
        <taxon>Streptophyta</taxon>
        <taxon>Embryophyta</taxon>
        <taxon>Tracheophyta</taxon>
        <taxon>Spermatophyta</taxon>
        <taxon>Magnoliopsida</taxon>
        <taxon>eudicotyledons</taxon>
        <taxon>Gunneridae</taxon>
        <taxon>Pentapetalae</taxon>
        <taxon>asterids</taxon>
        <taxon>lamiids</taxon>
        <taxon>Solanales</taxon>
        <taxon>Convolvulaceae</taxon>
        <taxon>Cuscuteae</taxon>
        <taxon>Cuscuta</taxon>
        <taxon>Cuscuta subgen. Cuscuta</taxon>
    </lineage>
</organism>
<dbReference type="InterPro" id="IPR006462">
    <property type="entry name" value="MS5"/>
</dbReference>
<name>A0AAV0F2G8_9ASTE</name>
<protein>
    <recommendedName>
        <fullName evidence="4">Cystatin domain-containing protein</fullName>
    </recommendedName>
</protein>
<feature type="region of interest" description="Disordered" evidence="3">
    <location>
        <begin position="57"/>
        <end position="112"/>
    </location>
</feature>
<evidence type="ECO:0000313" key="6">
    <source>
        <dbReference type="Proteomes" id="UP001152523"/>
    </source>
</evidence>
<feature type="compositionally biased region" description="Acidic residues" evidence="3">
    <location>
        <begin position="155"/>
        <end position="181"/>
    </location>
</feature>
<proteinExistence type="predicted"/>
<evidence type="ECO:0000256" key="3">
    <source>
        <dbReference type="SAM" id="MobiDB-lite"/>
    </source>
</evidence>
<feature type="domain" description="Cystatin" evidence="4">
    <location>
        <begin position="187"/>
        <end position="249"/>
    </location>
</feature>
<evidence type="ECO:0000259" key="4">
    <source>
        <dbReference type="Pfam" id="PF00031"/>
    </source>
</evidence>
<dbReference type="Gene3D" id="3.10.450.10">
    <property type="match status" value="1"/>
</dbReference>
<dbReference type="GO" id="GO:0004869">
    <property type="term" value="F:cysteine-type endopeptidase inhibitor activity"/>
    <property type="evidence" value="ECO:0007669"/>
    <property type="project" value="UniProtKB-KW"/>
</dbReference>
<dbReference type="InterPro" id="IPR000010">
    <property type="entry name" value="Cystatin_dom"/>
</dbReference>
<reference evidence="5" key="1">
    <citation type="submission" date="2022-07" db="EMBL/GenBank/DDBJ databases">
        <authorList>
            <person name="Macas J."/>
            <person name="Novak P."/>
            <person name="Neumann P."/>
        </authorList>
    </citation>
    <scope>NUCLEOTIDE SEQUENCE</scope>
</reference>
<dbReference type="SUPFAM" id="SSF54403">
    <property type="entry name" value="Cystatin/monellin"/>
    <property type="match status" value="1"/>
</dbReference>
<sequence length="268" mass="30171">MIKYADPHVINIHSQAEIGNIKSQLTKLLGFYVWSSSMEMPNTDFIGGEKTFNFSNFDPSSLEGKTSDDSNHSTISSEEIPPVSHETLGSDGDDDAESFNSEDYAGSRSEYESEEAWKETKVYIRRLVESQGFDVPPVPDGIQFGAVYPLYTEEALEEDSEEDSEEDPEEDPEEDSDDEDQYPSHYSSVKDYTSMAIDQYNADNNAKLELVRIKKVNYGLCCGYNYYITILAKDTISGEVKTLQAKAYHCIFKADRSLTFVRLAPGQQ</sequence>
<keyword evidence="6" id="KW-1185">Reference proteome</keyword>
<feature type="region of interest" description="Disordered" evidence="3">
    <location>
        <begin position="155"/>
        <end position="186"/>
    </location>
</feature>
<keyword evidence="2" id="KW-0789">Thiol protease inhibitor</keyword>
<gene>
    <name evidence="5" type="ORF">CEPIT_LOCUS30034</name>
</gene>
<dbReference type="PANTHER" id="PTHR31260:SF28">
    <property type="entry name" value="CYSTATIN DOMAIN PROTEIN"/>
    <property type="match status" value="1"/>
</dbReference>
<dbReference type="AlphaFoldDB" id="A0AAV0F2G8"/>
<dbReference type="Pfam" id="PF00031">
    <property type="entry name" value="Cystatin"/>
    <property type="match status" value="1"/>
</dbReference>
<dbReference type="InterPro" id="IPR046350">
    <property type="entry name" value="Cystatin_sf"/>
</dbReference>
<dbReference type="Proteomes" id="UP001152523">
    <property type="component" value="Unassembled WGS sequence"/>
</dbReference>
<dbReference type="PANTHER" id="PTHR31260">
    <property type="entry name" value="CYSTATIN/MONELLIN SUPERFAMILY PROTEIN"/>
    <property type="match status" value="1"/>
</dbReference>
<comment type="caution">
    <text evidence="5">The sequence shown here is derived from an EMBL/GenBank/DDBJ whole genome shotgun (WGS) entry which is preliminary data.</text>
</comment>
<dbReference type="EMBL" id="CAMAPF010000956">
    <property type="protein sequence ID" value="CAH9129676.1"/>
    <property type="molecule type" value="Genomic_DNA"/>
</dbReference>
<evidence type="ECO:0000256" key="1">
    <source>
        <dbReference type="ARBA" id="ARBA00022690"/>
    </source>
</evidence>